<evidence type="ECO:0000313" key="2">
    <source>
        <dbReference type="EMBL" id="MCI22593.1"/>
    </source>
</evidence>
<dbReference type="GO" id="GO:0006302">
    <property type="term" value="P:double-strand break repair"/>
    <property type="evidence" value="ECO:0007669"/>
    <property type="project" value="TreeGrafter"/>
</dbReference>
<keyword evidence="3" id="KW-1185">Reference proteome</keyword>
<dbReference type="GO" id="GO:0051880">
    <property type="term" value="F:G-quadruplex DNA binding"/>
    <property type="evidence" value="ECO:0007669"/>
    <property type="project" value="TreeGrafter"/>
</dbReference>
<dbReference type="GO" id="GO:0043047">
    <property type="term" value="F:single-stranded telomeric DNA binding"/>
    <property type="evidence" value="ECO:0007669"/>
    <property type="project" value="TreeGrafter"/>
</dbReference>
<dbReference type="GO" id="GO:0000722">
    <property type="term" value="P:telomere maintenance via recombination"/>
    <property type="evidence" value="ECO:0007669"/>
    <property type="project" value="TreeGrafter"/>
</dbReference>
<dbReference type="PANTHER" id="PTHR18867:SF12">
    <property type="entry name" value="DNA REPAIR PROTEIN RAD50"/>
    <property type="match status" value="1"/>
</dbReference>
<dbReference type="EMBL" id="LXQA010131355">
    <property type="protein sequence ID" value="MCI22593.1"/>
    <property type="molecule type" value="Genomic_DNA"/>
</dbReference>
<dbReference type="GO" id="GO:0030870">
    <property type="term" value="C:Mre11 complex"/>
    <property type="evidence" value="ECO:0007669"/>
    <property type="project" value="TreeGrafter"/>
</dbReference>
<keyword evidence="1" id="KW-0175">Coiled coil</keyword>
<organism evidence="2 3">
    <name type="scientific">Trifolium medium</name>
    <dbReference type="NCBI Taxonomy" id="97028"/>
    <lineage>
        <taxon>Eukaryota</taxon>
        <taxon>Viridiplantae</taxon>
        <taxon>Streptophyta</taxon>
        <taxon>Embryophyta</taxon>
        <taxon>Tracheophyta</taxon>
        <taxon>Spermatophyta</taxon>
        <taxon>Magnoliopsida</taxon>
        <taxon>eudicotyledons</taxon>
        <taxon>Gunneridae</taxon>
        <taxon>Pentapetalae</taxon>
        <taxon>rosids</taxon>
        <taxon>fabids</taxon>
        <taxon>Fabales</taxon>
        <taxon>Fabaceae</taxon>
        <taxon>Papilionoideae</taxon>
        <taxon>50 kb inversion clade</taxon>
        <taxon>NPAAA clade</taxon>
        <taxon>Hologalegina</taxon>
        <taxon>IRL clade</taxon>
        <taxon>Trifolieae</taxon>
        <taxon>Trifolium</taxon>
    </lineage>
</organism>
<dbReference type="Proteomes" id="UP000265520">
    <property type="component" value="Unassembled WGS sequence"/>
</dbReference>
<feature type="non-terminal residue" evidence="2">
    <location>
        <position position="1"/>
    </location>
</feature>
<reference evidence="2 3" key="1">
    <citation type="journal article" date="2018" name="Front. Plant Sci.">
        <title>Red Clover (Trifolium pratense) and Zigzag Clover (T. medium) - A Picture of Genomic Similarities and Differences.</title>
        <authorList>
            <person name="Dluhosova J."/>
            <person name="Istvanek J."/>
            <person name="Nedelnik J."/>
            <person name="Repkova J."/>
        </authorList>
    </citation>
    <scope>NUCLEOTIDE SEQUENCE [LARGE SCALE GENOMIC DNA]</scope>
    <source>
        <strain evidence="3">cv. 10/8</strain>
        <tissue evidence="2">Leaf</tissue>
    </source>
</reference>
<evidence type="ECO:0000313" key="3">
    <source>
        <dbReference type="Proteomes" id="UP000265520"/>
    </source>
</evidence>
<evidence type="ECO:0000256" key="1">
    <source>
        <dbReference type="SAM" id="Coils"/>
    </source>
</evidence>
<proteinExistence type="predicted"/>
<dbReference type="GO" id="GO:0070192">
    <property type="term" value="P:chromosome organization involved in meiotic cell cycle"/>
    <property type="evidence" value="ECO:0007669"/>
    <property type="project" value="TreeGrafter"/>
</dbReference>
<dbReference type="GO" id="GO:0003691">
    <property type="term" value="F:double-stranded telomeric DNA binding"/>
    <property type="evidence" value="ECO:0007669"/>
    <property type="project" value="TreeGrafter"/>
</dbReference>
<dbReference type="AlphaFoldDB" id="A0A392QE06"/>
<name>A0A392QE06_9FABA</name>
<protein>
    <submittedName>
        <fullName evidence="2">DNA repair protein RAD50</fullName>
    </submittedName>
</protein>
<accession>A0A392QE06</accession>
<sequence>YSELMKGDRLKELQEKKSLSESQLQSCETRMQKIIEELDKKKELMRNADPLRRIIEDNINYRKTKAQVDKLLREIEILEESMLKVGVFDTIEKELQKLSKERERLLEEVFSYS</sequence>
<comment type="caution">
    <text evidence="2">The sequence shown here is derived from an EMBL/GenBank/DDBJ whole genome shotgun (WGS) entry which is preliminary data.</text>
</comment>
<dbReference type="GO" id="GO:0007004">
    <property type="term" value="P:telomere maintenance via telomerase"/>
    <property type="evidence" value="ECO:0007669"/>
    <property type="project" value="TreeGrafter"/>
</dbReference>
<dbReference type="GO" id="GO:0000794">
    <property type="term" value="C:condensed nuclear chromosome"/>
    <property type="evidence" value="ECO:0007669"/>
    <property type="project" value="TreeGrafter"/>
</dbReference>
<feature type="coiled-coil region" evidence="1">
    <location>
        <begin position="10"/>
        <end position="108"/>
    </location>
</feature>
<dbReference type="PANTHER" id="PTHR18867">
    <property type="entry name" value="RAD50"/>
    <property type="match status" value="1"/>
</dbReference>